<proteinExistence type="inferred from homology"/>
<dbReference type="Gene3D" id="3.40.50.300">
    <property type="entry name" value="P-loop containing nucleotide triphosphate hydrolases"/>
    <property type="match status" value="1"/>
</dbReference>
<evidence type="ECO:0000259" key="2">
    <source>
        <dbReference type="SMART" id="SM00382"/>
    </source>
</evidence>
<dbReference type="PANTHER" id="PTHR30486:SF6">
    <property type="entry name" value="TYPE IV PILUS RETRACTATION ATPASE PILT"/>
    <property type="match status" value="1"/>
</dbReference>
<protein>
    <recommendedName>
        <fullName evidence="2">AAA+ ATPase domain-containing protein</fullName>
    </recommendedName>
</protein>
<dbReference type="InterPro" id="IPR001482">
    <property type="entry name" value="T2SS/T4SS_dom"/>
</dbReference>
<dbReference type="PANTHER" id="PTHR30486">
    <property type="entry name" value="TWITCHING MOTILITY PROTEIN PILT"/>
    <property type="match status" value="1"/>
</dbReference>
<gene>
    <name evidence="3" type="ORF">ACMU_08860</name>
</gene>
<accession>A0A037ZM28</accession>
<feature type="domain" description="AAA+ ATPase" evidence="2">
    <location>
        <begin position="151"/>
        <end position="288"/>
    </location>
</feature>
<comment type="similarity">
    <text evidence="1">Belongs to the GSP E family.</text>
</comment>
<evidence type="ECO:0000313" key="3">
    <source>
        <dbReference type="EMBL" id="KAJ55871.1"/>
    </source>
</evidence>
<keyword evidence="4" id="KW-1185">Reference proteome</keyword>
<dbReference type="Proteomes" id="UP000026249">
    <property type="component" value="Unassembled WGS sequence"/>
</dbReference>
<dbReference type="InterPro" id="IPR003593">
    <property type="entry name" value="AAA+_ATPase"/>
</dbReference>
<sequence>MDQDLRKTAFESMIKALSGPIRQDLEHSEVSEIMINGPNQIIVERGGTMVPPLTGEDRFRSPESLRSLARAILQFSGKRLSANDLSQEARLPDGSRVHIVQDPASREGLSITIRRFRQAGLELSDLVENGSLSAAALTYLTDKVTGKGDHAPANIVISGGTGTGKTTLLRLLAGLCKDDERIITIEDVAELDLQNDHVVSLEAQMPDHLGRGGVSIRDLFRATLRMRPDRIIVGECRGGEALDMMQAMNSGHGGSLTTVHADDTDRAMTRLETLCLMSDVEIPMTAVRRQITEAINVVVQVERHGKRRLITAIGEMDLSQGIPESGYPMRNVFRRKGEGALEDLR</sequence>
<dbReference type="STRING" id="1454373.ACMU_08860"/>
<dbReference type="EMBL" id="JFKE01000003">
    <property type="protein sequence ID" value="KAJ55871.1"/>
    <property type="molecule type" value="Genomic_DNA"/>
</dbReference>
<name>A0A037ZM28_9RHOB</name>
<dbReference type="Gene3D" id="3.30.450.90">
    <property type="match status" value="1"/>
</dbReference>
<dbReference type="CDD" id="cd01130">
    <property type="entry name" value="VirB11-like_ATPase"/>
    <property type="match status" value="1"/>
</dbReference>
<reference evidence="3 4" key="1">
    <citation type="submission" date="2014-03" db="EMBL/GenBank/DDBJ databases">
        <title>Draft Genome Sequence of Actibacterium mucosum KCTC 23349, a Marine Alphaproteobacterium with Complex Ionic Requirements Isolated from Mediterranean Seawater at Malvarrosa Beach, Valencia, Spain.</title>
        <authorList>
            <person name="Arahal D.R."/>
            <person name="Shao Z."/>
            <person name="Lai Q."/>
            <person name="Pujalte M.J."/>
        </authorList>
    </citation>
    <scope>NUCLEOTIDE SEQUENCE [LARGE SCALE GENOMIC DNA]</scope>
    <source>
        <strain evidence="3 4">KCTC 23349</strain>
    </source>
</reference>
<evidence type="ECO:0000256" key="1">
    <source>
        <dbReference type="ARBA" id="ARBA00006611"/>
    </source>
</evidence>
<evidence type="ECO:0000313" key="4">
    <source>
        <dbReference type="Proteomes" id="UP000026249"/>
    </source>
</evidence>
<dbReference type="InterPro" id="IPR027417">
    <property type="entry name" value="P-loop_NTPase"/>
</dbReference>
<dbReference type="SMART" id="SM00382">
    <property type="entry name" value="AAA"/>
    <property type="match status" value="1"/>
</dbReference>
<dbReference type="Pfam" id="PF00437">
    <property type="entry name" value="T2SSE"/>
    <property type="match status" value="1"/>
</dbReference>
<dbReference type="GO" id="GO:0016887">
    <property type="term" value="F:ATP hydrolysis activity"/>
    <property type="evidence" value="ECO:0007669"/>
    <property type="project" value="InterPro"/>
</dbReference>
<dbReference type="SUPFAM" id="SSF52540">
    <property type="entry name" value="P-loop containing nucleoside triphosphate hydrolases"/>
    <property type="match status" value="1"/>
</dbReference>
<dbReference type="InterPro" id="IPR050921">
    <property type="entry name" value="T4SS_GSP_E_ATPase"/>
</dbReference>
<organism evidence="3 4">
    <name type="scientific">Actibacterium mucosum KCTC 23349</name>
    <dbReference type="NCBI Taxonomy" id="1454373"/>
    <lineage>
        <taxon>Bacteria</taxon>
        <taxon>Pseudomonadati</taxon>
        <taxon>Pseudomonadota</taxon>
        <taxon>Alphaproteobacteria</taxon>
        <taxon>Rhodobacterales</taxon>
        <taxon>Roseobacteraceae</taxon>
        <taxon>Actibacterium</taxon>
    </lineage>
</organism>
<dbReference type="AlphaFoldDB" id="A0A037ZM28"/>
<comment type="caution">
    <text evidence="3">The sequence shown here is derived from an EMBL/GenBank/DDBJ whole genome shotgun (WGS) entry which is preliminary data.</text>
</comment>